<dbReference type="EMBL" id="FZOW01000018">
    <property type="protein sequence ID" value="SNT41629.1"/>
    <property type="molecule type" value="Genomic_DNA"/>
</dbReference>
<keyword evidence="12" id="KW-1185">Reference proteome</keyword>
<dbReference type="InterPro" id="IPR017938">
    <property type="entry name" value="Riboflavin_synthase-like_b-brl"/>
</dbReference>
<dbReference type="Gene3D" id="3.40.50.80">
    <property type="entry name" value="Nucleotide-binding domain of ferredoxin-NADP reductase (FNR) module"/>
    <property type="match status" value="1"/>
</dbReference>
<dbReference type="InterPro" id="IPR036010">
    <property type="entry name" value="2Fe-2S_ferredoxin-like_sf"/>
</dbReference>
<dbReference type="PROSITE" id="PS00197">
    <property type="entry name" value="2FE2S_FER_1"/>
    <property type="match status" value="1"/>
</dbReference>
<dbReference type="InterPro" id="IPR001041">
    <property type="entry name" value="2Fe-2S_ferredoxin-type"/>
</dbReference>
<keyword evidence="5" id="KW-0274">FAD</keyword>
<dbReference type="PANTHER" id="PTHR47354:SF8">
    <property type="entry name" value="1,2-PHENYLACETYL-COA EPOXIDASE, SUBUNIT E"/>
    <property type="match status" value="1"/>
</dbReference>
<dbReference type="InterPro" id="IPR017927">
    <property type="entry name" value="FAD-bd_FR_type"/>
</dbReference>
<evidence type="ECO:0000313" key="11">
    <source>
        <dbReference type="EMBL" id="SNT41629.1"/>
    </source>
</evidence>
<dbReference type="OrthoDB" id="9796486at2"/>
<dbReference type="GO" id="GO:0050660">
    <property type="term" value="F:flavin adenine dinucleotide binding"/>
    <property type="evidence" value="ECO:0007669"/>
    <property type="project" value="TreeGrafter"/>
</dbReference>
<proteinExistence type="predicted"/>
<dbReference type="Pfam" id="PF00970">
    <property type="entry name" value="FAD_binding_6"/>
    <property type="match status" value="1"/>
</dbReference>
<dbReference type="Gene3D" id="2.40.30.10">
    <property type="entry name" value="Translation factors"/>
    <property type="match status" value="1"/>
</dbReference>
<dbReference type="PRINTS" id="PR00371">
    <property type="entry name" value="FPNCR"/>
</dbReference>
<comment type="cofactor">
    <cofactor evidence="1">
        <name>FAD</name>
        <dbReference type="ChEBI" id="CHEBI:57692"/>
    </cofactor>
</comment>
<dbReference type="Pfam" id="PF00175">
    <property type="entry name" value="NAD_binding_1"/>
    <property type="match status" value="1"/>
</dbReference>
<dbReference type="GO" id="GO:0046872">
    <property type="term" value="F:metal ion binding"/>
    <property type="evidence" value="ECO:0007669"/>
    <property type="project" value="UniProtKB-KW"/>
</dbReference>
<dbReference type="InterPro" id="IPR006058">
    <property type="entry name" value="2Fe2S_fd_BS"/>
</dbReference>
<keyword evidence="11" id="KW-0503">Monooxygenase</keyword>
<evidence type="ECO:0000256" key="5">
    <source>
        <dbReference type="ARBA" id="ARBA00022827"/>
    </source>
</evidence>
<accession>A0A239MIJ7</accession>
<feature type="domain" description="FAD-binding FR-type" evidence="10">
    <location>
        <begin position="10"/>
        <end position="112"/>
    </location>
</feature>
<keyword evidence="2" id="KW-0285">Flavoprotein</keyword>
<evidence type="ECO:0000256" key="3">
    <source>
        <dbReference type="ARBA" id="ARBA00022714"/>
    </source>
</evidence>
<dbReference type="SUPFAM" id="SSF54292">
    <property type="entry name" value="2Fe-2S ferredoxin-like"/>
    <property type="match status" value="1"/>
</dbReference>
<evidence type="ECO:0000256" key="4">
    <source>
        <dbReference type="ARBA" id="ARBA00022723"/>
    </source>
</evidence>
<dbReference type="CDD" id="cd06214">
    <property type="entry name" value="PA_degradation_oxidoreductase_like"/>
    <property type="match status" value="1"/>
</dbReference>
<dbReference type="Gene3D" id="3.10.20.30">
    <property type="match status" value="1"/>
</dbReference>
<reference evidence="12" key="1">
    <citation type="submission" date="2017-06" db="EMBL/GenBank/DDBJ databases">
        <authorList>
            <person name="Varghese N."/>
            <person name="Submissions S."/>
        </authorList>
    </citation>
    <scope>NUCLEOTIDE SEQUENCE [LARGE SCALE GENOMIC DNA]</scope>
    <source>
        <strain evidence="12">JCM 23211</strain>
    </source>
</reference>
<evidence type="ECO:0000256" key="1">
    <source>
        <dbReference type="ARBA" id="ARBA00001974"/>
    </source>
</evidence>
<dbReference type="GO" id="GO:0051537">
    <property type="term" value="F:2 iron, 2 sulfur cluster binding"/>
    <property type="evidence" value="ECO:0007669"/>
    <property type="project" value="UniProtKB-KW"/>
</dbReference>
<dbReference type="InterPro" id="IPR012675">
    <property type="entry name" value="Beta-grasp_dom_sf"/>
</dbReference>
<name>A0A239MIJ7_9NOCA</name>
<dbReference type="InterPro" id="IPR008333">
    <property type="entry name" value="Cbr1-like_FAD-bd_dom"/>
</dbReference>
<dbReference type="InterPro" id="IPR001433">
    <property type="entry name" value="OxRdtase_FAD/NAD-bd"/>
</dbReference>
<organism evidence="11 12">
    <name type="scientific">Rhodococcoides kyotonense</name>
    <dbReference type="NCBI Taxonomy" id="398843"/>
    <lineage>
        <taxon>Bacteria</taxon>
        <taxon>Bacillati</taxon>
        <taxon>Actinomycetota</taxon>
        <taxon>Actinomycetes</taxon>
        <taxon>Mycobacteriales</taxon>
        <taxon>Nocardiaceae</taxon>
        <taxon>Rhodococcoides</taxon>
    </lineage>
</organism>
<keyword evidence="7" id="KW-0408">Iron</keyword>
<evidence type="ECO:0000256" key="8">
    <source>
        <dbReference type="ARBA" id="ARBA00023014"/>
    </source>
</evidence>
<dbReference type="Proteomes" id="UP000198327">
    <property type="component" value="Unassembled WGS sequence"/>
</dbReference>
<evidence type="ECO:0000313" key="12">
    <source>
        <dbReference type="Proteomes" id="UP000198327"/>
    </source>
</evidence>
<dbReference type="PANTHER" id="PTHR47354">
    <property type="entry name" value="NADH OXIDOREDUCTASE HCR"/>
    <property type="match status" value="1"/>
</dbReference>
<dbReference type="AlphaFoldDB" id="A0A239MIJ7"/>
<evidence type="ECO:0000256" key="6">
    <source>
        <dbReference type="ARBA" id="ARBA00023002"/>
    </source>
</evidence>
<dbReference type="SUPFAM" id="SSF52343">
    <property type="entry name" value="Ferredoxin reductase-like, C-terminal NADP-linked domain"/>
    <property type="match status" value="1"/>
</dbReference>
<evidence type="ECO:0000256" key="7">
    <source>
        <dbReference type="ARBA" id="ARBA00023004"/>
    </source>
</evidence>
<dbReference type="SUPFAM" id="SSF63380">
    <property type="entry name" value="Riboflavin synthase domain-like"/>
    <property type="match status" value="1"/>
</dbReference>
<dbReference type="InterPro" id="IPR001709">
    <property type="entry name" value="Flavoprot_Pyr_Nucl_cyt_Rdtase"/>
</dbReference>
<evidence type="ECO:0000256" key="2">
    <source>
        <dbReference type="ARBA" id="ARBA00022630"/>
    </source>
</evidence>
<dbReference type="PRINTS" id="PR00410">
    <property type="entry name" value="PHEHYDRXLASE"/>
</dbReference>
<dbReference type="Pfam" id="PF00111">
    <property type="entry name" value="Fer2"/>
    <property type="match status" value="1"/>
</dbReference>
<dbReference type="InterPro" id="IPR050415">
    <property type="entry name" value="MRET"/>
</dbReference>
<gene>
    <name evidence="11" type="ORF">SAMN05421642_11811</name>
</gene>
<evidence type="ECO:0000259" key="10">
    <source>
        <dbReference type="PROSITE" id="PS51384"/>
    </source>
</evidence>
<feature type="domain" description="2Fe-2S ferredoxin-type" evidence="9">
    <location>
        <begin position="271"/>
        <end position="358"/>
    </location>
</feature>
<dbReference type="CDD" id="cd00207">
    <property type="entry name" value="fer2"/>
    <property type="match status" value="1"/>
</dbReference>
<dbReference type="RefSeq" id="WP_089251001.1">
    <property type="nucleotide sequence ID" value="NZ_FZOW01000018.1"/>
</dbReference>
<evidence type="ECO:0000259" key="9">
    <source>
        <dbReference type="PROSITE" id="PS51085"/>
    </source>
</evidence>
<keyword evidence="3" id="KW-0001">2Fe-2S</keyword>
<sequence>MTTVDAPHSTRSVLLTVAEVVDETADARSIVFDAPQNFHYLPGQFLTLRIPSERTGSVARCYSLASSPHGSEPPKVTVKRTYDGYGSNWVCDNIQPGDVVEALPPSGRFTPKDLDDDFYLLAAGSGITPVMSILKSALSEGVGKIALFYANRDENSVIFGRELRTLAAEYPHRLAVQHWLESLQGLPTVDQLSTLASPYRERHAFMCGPSMFMDAAHKGLASSGFPRNRVRREIFVSLVGDPFVDVTEAEVSETEVTEAGVTESPVHEDDATAVVELDGETHTLTWPRSKTLVDIMLAGGLDVPYSCREGECGTCACTMTEGEVKMENTEILDDEDIADGMILGCQARPVSDHIEVRF</sequence>
<keyword evidence="8" id="KW-0411">Iron-sulfur</keyword>
<dbReference type="PROSITE" id="PS51384">
    <property type="entry name" value="FAD_FR"/>
    <property type="match status" value="1"/>
</dbReference>
<dbReference type="GO" id="GO:0004497">
    <property type="term" value="F:monooxygenase activity"/>
    <property type="evidence" value="ECO:0007669"/>
    <property type="project" value="UniProtKB-KW"/>
</dbReference>
<keyword evidence="4" id="KW-0479">Metal-binding</keyword>
<keyword evidence="6" id="KW-0560">Oxidoreductase</keyword>
<dbReference type="PROSITE" id="PS51085">
    <property type="entry name" value="2FE2S_FER_2"/>
    <property type="match status" value="1"/>
</dbReference>
<dbReference type="InterPro" id="IPR039261">
    <property type="entry name" value="FNR_nucleotide-bd"/>
</dbReference>
<protein>
    <submittedName>
        <fullName evidence="11">3-ketosteroid 9alpha-monooxygenase subunit B</fullName>
    </submittedName>
</protein>